<dbReference type="GeneID" id="85316097"/>
<dbReference type="PANTHER" id="PTHR35339:SF4">
    <property type="entry name" value="LINALOOL DEHYDRATASE_ISOMERASE DOMAIN-CONTAINING PROTEIN"/>
    <property type="match status" value="1"/>
</dbReference>
<reference evidence="2" key="1">
    <citation type="submission" date="2023-06" db="EMBL/GenBank/DDBJ databases">
        <title>Genome-scale phylogeny and comparative genomics of the fungal order Sordariales.</title>
        <authorList>
            <consortium name="Lawrence Berkeley National Laboratory"/>
            <person name="Hensen N."/>
            <person name="Bonometti L."/>
            <person name="Westerberg I."/>
            <person name="Brannstrom I.O."/>
            <person name="Guillou S."/>
            <person name="Cros-Aarteil S."/>
            <person name="Calhoun S."/>
            <person name="Haridas S."/>
            <person name="Kuo A."/>
            <person name="Mondo S."/>
            <person name="Pangilinan J."/>
            <person name="Riley R."/>
            <person name="Labutti K."/>
            <person name="Andreopoulos B."/>
            <person name="Lipzen A."/>
            <person name="Chen C."/>
            <person name="Yanf M."/>
            <person name="Daum C."/>
            <person name="Ng V."/>
            <person name="Clum A."/>
            <person name="Steindorff A."/>
            <person name="Ohm R."/>
            <person name="Martin F."/>
            <person name="Silar P."/>
            <person name="Natvig D."/>
            <person name="Lalanne C."/>
            <person name="Gautier V."/>
            <person name="Ament-Velasquez S.L."/>
            <person name="Kruys A."/>
            <person name="Hutchinson M.I."/>
            <person name="Powell A.J."/>
            <person name="Barry K."/>
            <person name="Miller A.N."/>
            <person name="Grigoriev I.V."/>
            <person name="Debuchy R."/>
            <person name="Gladieux P."/>
            <person name="Thoren M.H."/>
            <person name="Johannesson H."/>
        </authorList>
    </citation>
    <scope>NUCLEOTIDE SEQUENCE</scope>
    <source>
        <strain evidence="2">8032-3</strain>
    </source>
</reference>
<accession>A0AAJ0FHQ9</accession>
<evidence type="ECO:0000313" key="3">
    <source>
        <dbReference type="Proteomes" id="UP001244011"/>
    </source>
</evidence>
<comment type="caution">
    <text evidence="2">The sequence shown here is derived from an EMBL/GenBank/DDBJ whole genome shotgun (WGS) entry which is preliminary data.</text>
</comment>
<organism evidence="2 3">
    <name type="scientific">Phialemonium atrogriseum</name>
    <dbReference type="NCBI Taxonomy" id="1093897"/>
    <lineage>
        <taxon>Eukaryota</taxon>
        <taxon>Fungi</taxon>
        <taxon>Dikarya</taxon>
        <taxon>Ascomycota</taxon>
        <taxon>Pezizomycotina</taxon>
        <taxon>Sordariomycetes</taxon>
        <taxon>Sordariomycetidae</taxon>
        <taxon>Cephalothecales</taxon>
        <taxon>Cephalothecaceae</taxon>
        <taxon>Phialemonium</taxon>
    </lineage>
</organism>
<feature type="domain" description="DUF2264" evidence="1">
    <location>
        <begin position="123"/>
        <end position="204"/>
    </location>
</feature>
<dbReference type="EMBL" id="MU839037">
    <property type="protein sequence ID" value="KAK1762434.1"/>
    <property type="molecule type" value="Genomic_DNA"/>
</dbReference>
<dbReference type="Proteomes" id="UP001244011">
    <property type="component" value="Unassembled WGS sequence"/>
</dbReference>
<dbReference type="RefSeq" id="XP_060278647.1">
    <property type="nucleotide sequence ID" value="XM_060432910.1"/>
</dbReference>
<sequence>MGLIAYALLTAPNYFDAARLREEETHLDSSNSFYLWDGWSSDGLWGDERKQEDFYWENFAIQYIGRGRNSSQFAYWCLKSFVVDRLPETHPFWMCNKLPHPLDSSTLKTLGTGDNAQQHLDEVLAPNSTLSISTDDGNTGSVQWEPFGVHLDFVEIILPDCRAENVPALVSTWKTRKAMDLRVEATLISAMKHWPAWHFRVYRVI</sequence>
<evidence type="ECO:0000313" key="2">
    <source>
        <dbReference type="EMBL" id="KAK1762434.1"/>
    </source>
</evidence>
<dbReference type="AlphaFoldDB" id="A0AAJ0FHQ9"/>
<name>A0AAJ0FHQ9_9PEZI</name>
<dbReference type="InterPro" id="IPR016624">
    <property type="entry name" value="UCP014753"/>
</dbReference>
<protein>
    <recommendedName>
        <fullName evidence="1">DUF2264 domain-containing protein</fullName>
    </recommendedName>
</protein>
<proteinExistence type="predicted"/>
<evidence type="ECO:0000259" key="1">
    <source>
        <dbReference type="Pfam" id="PF20938"/>
    </source>
</evidence>
<dbReference type="InterPro" id="IPR049237">
    <property type="entry name" value="DUF2264_C"/>
</dbReference>
<gene>
    <name evidence="2" type="ORF">QBC33DRAFT_623656</name>
</gene>
<dbReference type="Pfam" id="PF20938">
    <property type="entry name" value="DUF2264_C"/>
    <property type="match status" value="1"/>
</dbReference>
<dbReference type="PANTHER" id="PTHR35339">
    <property type="entry name" value="LINALOOL DEHYDRATASE_ISOMERASE DOMAIN-CONTAINING PROTEIN"/>
    <property type="match status" value="1"/>
</dbReference>
<keyword evidence="3" id="KW-1185">Reference proteome</keyword>